<keyword evidence="3" id="KW-1185">Reference proteome</keyword>
<name>A0A5N6QPV1_9ROSI</name>
<dbReference type="SUPFAM" id="SSF53474">
    <property type="entry name" value="alpha/beta-Hydrolases"/>
    <property type="match status" value="1"/>
</dbReference>
<reference evidence="2 3" key="1">
    <citation type="submission" date="2019-06" db="EMBL/GenBank/DDBJ databases">
        <title>A chromosomal-level reference genome of Carpinus fangiana (Coryloideae, Betulaceae).</title>
        <authorList>
            <person name="Yang X."/>
            <person name="Wang Z."/>
            <person name="Zhang L."/>
            <person name="Hao G."/>
            <person name="Liu J."/>
            <person name="Yang Y."/>
        </authorList>
    </citation>
    <scope>NUCLEOTIDE SEQUENCE [LARGE SCALE GENOMIC DNA]</scope>
    <source>
        <strain evidence="2">Cfa_2016G</strain>
        <tissue evidence="2">Leaf</tissue>
    </source>
</reference>
<protein>
    <recommendedName>
        <fullName evidence="1">AB hydrolase-1 domain-containing protein</fullName>
    </recommendedName>
</protein>
<accession>A0A5N6QPV1</accession>
<evidence type="ECO:0000313" key="3">
    <source>
        <dbReference type="Proteomes" id="UP000327013"/>
    </source>
</evidence>
<organism evidence="2 3">
    <name type="scientific">Carpinus fangiana</name>
    <dbReference type="NCBI Taxonomy" id="176857"/>
    <lineage>
        <taxon>Eukaryota</taxon>
        <taxon>Viridiplantae</taxon>
        <taxon>Streptophyta</taxon>
        <taxon>Embryophyta</taxon>
        <taxon>Tracheophyta</taxon>
        <taxon>Spermatophyta</taxon>
        <taxon>Magnoliopsida</taxon>
        <taxon>eudicotyledons</taxon>
        <taxon>Gunneridae</taxon>
        <taxon>Pentapetalae</taxon>
        <taxon>rosids</taxon>
        <taxon>fabids</taxon>
        <taxon>Fagales</taxon>
        <taxon>Betulaceae</taxon>
        <taxon>Carpinus</taxon>
    </lineage>
</organism>
<dbReference type="OrthoDB" id="6431331at2759"/>
<dbReference type="Proteomes" id="UP000327013">
    <property type="component" value="Chromosome 2"/>
</dbReference>
<dbReference type="PANTHER" id="PTHR43139:SF7">
    <property type="entry name" value="ALPHA_BETA-HYDROLASES SUPERFAMILY PROTEIN"/>
    <property type="match status" value="1"/>
</dbReference>
<dbReference type="PANTHER" id="PTHR43139">
    <property type="entry name" value="SI:DKEY-122A22.2"/>
    <property type="match status" value="1"/>
</dbReference>
<evidence type="ECO:0000313" key="2">
    <source>
        <dbReference type="EMBL" id="KAE8009187.1"/>
    </source>
</evidence>
<proteinExistence type="predicted"/>
<dbReference type="AlphaFoldDB" id="A0A5N6QPV1"/>
<dbReference type="InterPro" id="IPR000073">
    <property type="entry name" value="AB_hydrolase_1"/>
</dbReference>
<gene>
    <name evidence="2" type="ORF">FH972_005637</name>
</gene>
<dbReference type="InterPro" id="IPR029058">
    <property type="entry name" value="AB_hydrolase_fold"/>
</dbReference>
<dbReference type="InterPro" id="IPR052370">
    <property type="entry name" value="Meta-cleavage_hydrolase"/>
</dbReference>
<dbReference type="PRINTS" id="PR00111">
    <property type="entry name" value="ABHYDROLASE"/>
</dbReference>
<evidence type="ECO:0000259" key="1">
    <source>
        <dbReference type="Pfam" id="PF00561"/>
    </source>
</evidence>
<dbReference type="Gene3D" id="3.40.50.1820">
    <property type="entry name" value="alpha/beta hydrolase"/>
    <property type="match status" value="1"/>
</dbReference>
<feature type="domain" description="AB hydrolase-1" evidence="1">
    <location>
        <begin position="55"/>
        <end position="204"/>
    </location>
</feature>
<dbReference type="EMBL" id="CM017322">
    <property type="protein sequence ID" value="KAE8009187.1"/>
    <property type="molecule type" value="Genomic_DNA"/>
</dbReference>
<sequence>MSPLKLSKWFSFTASKDWFYRYSFANAGLRSISTDLGNGTVMHCWVPKSHKQSKPTLLLIHGFGANAMWQYGEHLRHFTGQFNVYVPDLIFFGRSFTSRPERTESFQASCVMKLMEAHGVPTMSLVGISYGGFVAYNMAVQFPEAVERAALCCTGVCLEEKDLKEGLLKVSDLDEAVKILLPQTPEELRRLMRFSFVKPARGIPSFFLSDFIDVSLSHVLTFIL</sequence>
<dbReference type="Pfam" id="PF00561">
    <property type="entry name" value="Abhydrolase_1"/>
    <property type="match status" value="1"/>
</dbReference>